<comment type="caution">
    <text evidence="2">The sequence shown here is derived from an EMBL/GenBank/DDBJ whole genome shotgun (WGS) entry which is preliminary data.</text>
</comment>
<sequence>MTVQNRVMSQKAVSGDRAERALRELDDPLFADIVVKEMRRRSSFTGVAGQVDGTLQAARSRARGPLRGPAGAPANSRRSVIPCVPRSAALQVPHVCSYEAGEILIQRGVLPDSAPTDALRTFARQGRLIVLRGDRRWVYPRFQLDHFDPRRADDIVAVVNRMLDAGHAPEAATVWWTTPTSSLPGRRAPMDLLGQDHTALRELAAAYAAGTEV</sequence>
<dbReference type="EMBL" id="SMCX01000015">
    <property type="protein sequence ID" value="TCW23133.1"/>
    <property type="molecule type" value="Genomic_DNA"/>
</dbReference>
<dbReference type="RefSeq" id="WP_131886030.1">
    <property type="nucleotide sequence ID" value="NZ_CP143053.1"/>
</dbReference>
<organism evidence="2 3">
    <name type="scientific">Dietzia cinnamea</name>
    <dbReference type="NCBI Taxonomy" id="321318"/>
    <lineage>
        <taxon>Bacteria</taxon>
        <taxon>Bacillati</taxon>
        <taxon>Actinomycetota</taxon>
        <taxon>Actinomycetes</taxon>
        <taxon>Mycobacteriales</taxon>
        <taxon>Dietziaceae</taxon>
        <taxon>Dietzia</taxon>
    </lineage>
</organism>
<evidence type="ECO:0008006" key="4">
    <source>
        <dbReference type="Google" id="ProtNLM"/>
    </source>
</evidence>
<feature type="region of interest" description="Disordered" evidence="1">
    <location>
        <begin position="55"/>
        <end position="77"/>
    </location>
</feature>
<name>A0A4R3ZSE0_9ACTN</name>
<reference evidence="2 3" key="1">
    <citation type="submission" date="2019-03" db="EMBL/GenBank/DDBJ databases">
        <title>Root nodule microbial communities of legume samples collected from USA, Mexico and Botswana.</title>
        <authorList>
            <person name="Hirsch A."/>
        </authorList>
    </citation>
    <scope>NUCLEOTIDE SEQUENCE [LARGE SCALE GENOMIC DNA]</scope>
    <source>
        <strain evidence="2 3">55</strain>
    </source>
</reference>
<protein>
    <recommendedName>
        <fullName evidence="4">Antitoxin Xre/MbcA/ParS-like toxin-binding domain-containing protein</fullName>
    </recommendedName>
</protein>
<dbReference type="GeneID" id="89531510"/>
<accession>A0A4R3ZSE0</accession>
<dbReference type="AlphaFoldDB" id="A0A4R3ZSE0"/>
<proteinExistence type="predicted"/>
<dbReference type="Proteomes" id="UP000295805">
    <property type="component" value="Unassembled WGS sequence"/>
</dbReference>
<gene>
    <name evidence="2" type="ORF">EDD19_11560</name>
</gene>
<evidence type="ECO:0000256" key="1">
    <source>
        <dbReference type="SAM" id="MobiDB-lite"/>
    </source>
</evidence>
<evidence type="ECO:0000313" key="3">
    <source>
        <dbReference type="Proteomes" id="UP000295805"/>
    </source>
</evidence>
<evidence type="ECO:0000313" key="2">
    <source>
        <dbReference type="EMBL" id="TCW23133.1"/>
    </source>
</evidence>